<evidence type="ECO:0000313" key="3">
    <source>
        <dbReference type="EMBL" id="QEI05791.1"/>
    </source>
</evidence>
<dbReference type="Pfam" id="PF12804">
    <property type="entry name" value="NTP_transf_3"/>
    <property type="match status" value="1"/>
</dbReference>
<keyword evidence="3" id="KW-0808">Transferase</keyword>
<gene>
    <name evidence="3" type="ORF">FXN63_07970</name>
</gene>
<reference evidence="3 4" key="1">
    <citation type="submission" date="2019-08" db="EMBL/GenBank/DDBJ databases">
        <title>Amphibian skin-associated Pigmentiphaga: genome sequence and occurrence across geography and hosts.</title>
        <authorList>
            <person name="Bletz M.C."/>
            <person name="Bunk B."/>
            <person name="Sproeer C."/>
            <person name="Biwer P."/>
            <person name="Reiter S."/>
            <person name="Rabemananjara F.C.E."/>
            <person name="Schulz S."/>
            <person name="Overmann J."/>
            <person name="Vences M."/>
        </authorList>
    </citation>
    <scope>NUCLEOTIDE SEQUENCE [LARGE SCALE GENOMIC DNA]</scope>
    <source>
        <strain evidence="3 4">Mada1488</strain>
    </source>
</reference>
<dbReference type="RefSeq" id="WP_148814174.1">
    <property type="nucleotide sequence ID" value="NZ_CP043046.1"/>
</dbReference>
<dbReference type="GO" id="GO:0016779">
    <property type="term" value="F:nucleotidyltransferase activity"/>
    <property type="evidence" value="ECO:0007669"/>
    <property type="project" value="UniProtKB-ARBA"/>
</dbReference>
<evidence type="ECO:0000313" key="4">
    <source>
        <dbReference type="Proteomes" id="UP000325161"/>
    </source>
</evidence>
<sequence>MSNAPVTTIGILLAAGLGSRFNAVDPAAGSKLKACLPDGRPIALASAQNLLKATTHVLAVVRSDQDPVADLLRNAGCKVLASNACARGMGASIAAAAQHLLVSDNMPDAAGAYLIALADMPWVLPDTLAQLADLSHRHAVTAPVYQGQRGHPVGFAAALLPALATLDGDTGARTVLANHAVHLLACDDPGVLRDVDTPADLNPTNKVP</sequence>
<dbReference type="PANTHER" id="PTHR43777:SF1">
    <property type="entry name" value="MOLYBDENUM COFACTOR CYTIDYLYLTRANSFERASE"/>
    <property type="match status" value="1"/>
</dbReference>
<dbReference type="OrthoDB" id="5298793at2"/>
<name>A0A5C0AYX5_9BURK</name>
<proteinExistence type="predicted"/>
<organism evidence="3 4">
    <name type="scientific">Pigmentiphaga aceris</name>
    <dbReference type="NCBI Taxonomy" id="1940612"/>
    <lineage>
        <taxon>Bacteria</taxon>
        <taxon>Pseudomonadati</taxon>
        <taxon>Pseudomonadota</taxon>
        <taxon>Betaproteobacteria</taxon>
        <taxon>Burkholderiales</taxon>
        <taxon>Alcaligenaceae</taxon>
        <taxon>Pigmentiphaga</taxon>
    </lineage>
</organism>
<evidence type="ECO:0000259" key="2">
    <source>
        <dbReference type="Pfam" id="PF12804"/>
    </source>
</evidence>
<evidence type="ECO:0000256" key="1">
    <source>
        <dbReference type="ARBA" id="ARBA00022842"/>
    </source>
</evidence>
<dbReference type="InterPro" id="IPR025877">
    <property type="entry name" value="MobA-like_NTP_Trfase"/>
</dbReference>
<dbReference type="PANTHER" id="PTHR43777">
    <property type="entry name" value="MOLYBDENUM COFACTOR CYTIDYLYLTRANSFERASE"/>
    <property type="match status" value="1"/>
</dbReference>
<keyword evidence="1" id="KW-0460">Magnesium</keyword>
<dbReference type="CDD" id="cd04182">
    <property type="entry name" value="GT_2_like_f"/>
    <property type="match status" value="1"/>
</dbReference>
<dbReference type="Proteomes" id="UP000325161">
    <property type="component" value="Chromosome"/>
</dbReference>
<dbReference type="SUPFAM" id="SSF53448">
    <property type="entry name" value="Nucleotide-diphospho-sugar transferases"/>
    <property type="match status" value="1"/>
</dbReference>
<keyword evidence="4" id="KW-1185">Reference proteome</keyword>
<dbReference type="Gene3D" id="3.90.550.10">
    <property type="entry name" value="Spore Coat Polysaccharide Biosynthesis Protein SpsA, Chain A"/>
    <property type="match status" value="1"/>
</dbReference>
<feature type="domain" description="MobA-like NTP transferase" evidence="2">
    <location>
        <begin position="10"/>
        <end position="179"/>
    </location>
</feature>
<protein>
    <submittedName>
        <fullName evidence="3">Nucleotidyltransferase family protein</fullName>
    </submittedName>
</protein>
<dbReference type="InterPro" id="IPR029044">
    <property type="entry name" value="Nucleotide-diphossugar_trans"/>
</dbReference>
<dbReference type="KEGG" id="pacr:FXN63_07970"/>
<dbReference type="AlphaFoldDB" id="A0A5C0AYX5"/>
<accession>A0A5C0AYX5</accession>
<dbReference type="EMBL" id="CP043046">
    <property type="protein sequence ID" value="QEI05791.1"/>
    <property type="molecule type" value="Genomic_DNA"/>
</dbReference>